<evidence type="ECO:0000313" key="8">
    <source>
        <dbReference type="Proteomes" id="UP000771797"/>
    </source>
</evidence>
<dbReference type="SUPFAM" id="SSF46785">
    <property type="entry name" value="Winged helix' DNA-binding domain"/>
    <property type="match status" value="1"/>
</dbReference>
<keyword evidence="8" id="KW-1185">Reference proteome</keyword>
<dbReference type="InterPro" id="IPR015424">
    <property type="entry name" value="PyrdxlP-dep_Trfase"/>
</dbReference>
<dbReference type="InterPro" id="IPR015422">
    <property type="entry name" value="PyrdxlP-dep_Trfase_small"/>
</dbReference>
<dbReference type="Pfam" id="PF00392">
    <property type="entry name" value="GntR"/>
    <property type="match status" value="1"/>
</dbReference>
<name>A0ABQ6Y870_9GAMM</name>
<dbReference type="PANTHER" id="PTHR46577">
    <property type="entry name" value="HTH-TYPE TRANSCRIPTIONAL REGULATORY PROTEIN GABR"/>
    <property type="match status" value="1"/>
</dbReference>
<dbReference type="RefSeq" id="WP_201303755.1">
    <property type="nucleotide sequence ID" value="NZ_AQPF01000013.1"/>
</dbReference>
<dbReference type="Gene3D" id="1.10.10.10">
    <property type="entry name" value="Winged helix-like DNA-binding domain superfamily/Winged helix DNA-binding domain"/>
    <property type="match status" value="1"/>
</dbReference>
<proteinExistence type="inferred from homology"/>
<dbReference type="SMART" id="SM00345">
    <property type="entry name" value="HTH_GNTR"/>
    <property type="match status" value="1"/>
</dbReference>
<comment type="caution">
    <text evidence="7">The sequence shown here is derived from an EMBL/GenBank/DDBJ whole genome shotgun (WGS) entry which is preliminary data.</text>
</comment>
<evidence type="ECO:0000313" key="7">
    <source>
        <dbReference type="EMBL" id="KAF0805759.1"/>
    </source>
</evidence>
<dbReference type="Gene3D" id="3.40.640.10">
    <property type="entry name" value="Type I PLP-dependent aspartate aminotransferase-like (Major domain)"/>
    <property type="match status" value="1"/>
</dbReference>
<accession>A0ABQ6Y870</accession>
<feature type="domain" description="HTH gntR-type" evidence="6">
    <location>
        <begin position="8"/>
        <end position="76"/>
    </location>
</feature>
<dbReference type="Proteomes" id="UP000771797">
    <property type="component" value="Unassembled WGS sequence"/>
</dbReference>
<evidence type="ECO:0000256" key="3">
    <source>
        <dbReference type="ARBA" id="ARBA00023015"/>
    </source>
</evidence>
<comment type="similarity">
    <text evidence="1">In the C-terminal section; belongs to the class-I pyridoxal-phosphate-dependent aminotransferase family.</text>
</comment>
<dbReference type="Gene3D" id="3.90.1150.10">
    <property type="entry name" value="Aspartate Aminotransferase, domain 1"/>
    <property type="match status" value="1"/>
</dbReference>
<sequence length="466" mass="52089">MALPLHRQTLAQRVAANIAEQIAEGALRQGDKLPSLREYTRLHGHSKNTVITAYEYLAAEGLIEARHGKGFFVCAPPENNDDTGPEPPPYARALDTIWMMRQQFVREPGHSHLGEGFPPVEWLMDMRLDKFSRQVVRSGVATLFRYGDRLGNINLRQQLVRKLAGYGISTTTAQIATTFGANHGMDLVIRRFVKPGDPVLVESPGYYPLFGKLQLQGARMLPVTRQVDGPDTEQLARLLAREKPRLFFMQSVGHNPTGTDLSTTKAERILALARRHNLIVVENDAMADFKLSSCTKLSALDQLQRTLYVGSFSKPVSAALRVGFVAGEEGLISELADVKMLLHTSGAEYSERLVNIILREGHYLRHLARLQKRLREATERGLAVLDELGAEVFHRPDQSLYVWARFPGIDDANELTRRCLDKGVMLAPGSIFSVDRKKVVPWTRLNVAYLDDPAFRASLPGHRSPN</sequence>
<evidence type="ECO:0000256" key="5">
    <source>
        <dbReference type="ARBA" id="ARBA00023163"/>
    </source>
</evidence>
<evidence type="ECO:0000259" key="6">
    <source>
        <dbReference type="PROSITE" id="PS50949"/>
    </source>
</evidence>
<evidence type="ECO:0000256" key="4">
    <source>
        <dbReference type="ARBA" id="ARBA00023125"/>
    </source>
</evidence>
<organism evidence="7 8">
    <name type="scientific">Alcanivorax xiamenensis</name>
    <dbReference type="NCBI Taxonomy" id="1177156"/>
    <lineage>
        <taxon>Bacteria</taxon>
        <taxon>Pseudomonadati</taxon>
        <taxon>Pseudomonadota</taxon>
        <taxon>Gammaproteobacteria</taxon>
        <taxon>Oceanospirillales</taxon>
        <taxon>Alcanivoracaceae</taxon>
        <taxon>Alcanivorax</taxon>
    </lineage>
</organism>
<dbReference type="InterPro" id="IPR036388">
    <property type="entry name" value="WH-like_DNA-bd_sf"/>
</dbReference>
<reference evidence="7 8" key="1">
    <citation type="submission" date="2012-09" db="EMBL/GenBank/DDBJ databases">
        <title>Genome Sequence of alkane-degrading Bacterium Alcanivorax sp. 6-D-6.</title>
        <authorList>
            <person name="Lai Q."/>
            <person name="Shao Z."/>
        </authorList>
    </citation>
    <scope>NUCLEOTIDE SEQUENCE [LARGE SCALE GENOMIC DNA]</scope>
    <source>
        <strain evidence="7 8">6-D-6</strain>
    </source>
</reference>
<dbReference type="SUPFAM" id="SSF53383">
    <property type="entry name" value="PLP-dependent transferases"/>
    <property type="match status" value="1"/>
</dbReference>
<dbReference type="PROSITE" id="PS50949">
    <property type="entry name" value="HTH_GNTR"/>
    <property type="match status" value="1"/>
</dbReference>
<dbReference type="InterPro" id="IPR000524">
    <property type="entry name" value="Tscrpt_reg_HTH_GntR"/>
</dbReference>
<keyword evidence="3" id="KW-0805">Transcription regulation</keyword>
<dbReference type="InterPro" id="IPR015421">
    <property type="entry name" value="PyrdxlP-dep_Trfase_major"/>
</dbReference>
<dbReference type="InterPro" id="IPR051446">
    <property type="entry name" value="HTH_trans_reg/aminotransferase"/>
</dbReference>
<keyword evidence="2" id="KW-0663">Pyridoxal phosphate</keyword>
<dbReference type="CDD" id="cd07377">
    <property type="entry name" value="WHTH_GntR"/>
    <property type="match status" value="1"/>
</dbReference>
<dbReference type="InterPro" id="IPR004839">
    <property type="entry name" value="Aminotransferase_I/II_large"/>
</dbReference>
<keyword evidence="5" id="KW-0804">Transcription</keyword>
<dbReference type="PANTHER" id="PTHR46577:SF2">
    <property type="entry name" value="TRANSCRIPTIONAL REGULATORY PROTEIN"/>
    <property type="match status" value="1"/>
</dbReference>
<evidence type="ECO:0000256" key="1">
    <source>
        <dbReference type="ARBA" id="ARBA00005384"/>
    </source>
</evidence>
<protein>
    <submittedName>
        <fullName evidence="7">GntR family transcriptional regulator</fullName>
    </submittedName>
</protein>
<dbReference type="CDD" id="cd00609">
    <property type="entry name" value="AAT_like"/>
    <property type="match status" value="1"/>
</dbReference>
<dbReference type="InterPro" id="IPR036390">
    <property type="entry name" value="WH_DNA-bd_sf"/>
</dbReference>
<keyword evidence="4" id="KW-0238">DNA-binding</keyword>
<dbReference type="EMBL" id="AQPF01000013">
    <property type="protein sequence ID" value="KAF0805759.1"/>
    <property type="molecule type" value="Genomic_DNA"/>
</dbReference>
<gene>
    <name evidence="7" type="ORF">A6D6_02020</name>
</gene>
<evidence type="ECO:0000256" key="2">
    <source>
        <dbReference type="ARBA" id="ARBA00022898"/>
    </source>
</evidence>
<dbReference type="Pfam" id="PF00155">
    <property type="entry name" value="Aminotran_1_2"/>
    <property type="match status" value="1"/>
</dbReference>